<accession>A0A1K1KKU9</accession>
<sequence length="296" mass="33462">MSIKNKKNVSIALVAVLLLLVIIGGWFFWNQQTEKESKEKMINERIVTTTVPMTQIFAKLDIPLVGVPTTNEKLPAKKQNLPHVGNHVSVEMEKIISLKPDRVYVDSELTEDYAGKLKEQGIKMSSLNFSDYPAMRKTITEIGNKYSRQKQAKNLNQQLKIKNVQRKKKPKVLLLMGMPGGSFLVMNKDTYLGDLVTRAGGQIVAADQKSMMTPVDNEKIAQADPDVIIRLAHAMPQQVQKSFNESFKSMPYPNLTAVREKQVHDVQAPKFSPTANLHVKEAYQEVKEWLDDSQEN</sequence>
<evidence type="ECO:0000259" key="3">
    <source>
        <dbReference type="PROSITE" id="PS50983"/>
    </source>
</evidence>
<dbReference type="PANTHER" id="PTHR30535:SF36">
    <property type="entry name" value="HIGH-AFFINITY HEME UPTAKE SYSTEM PROTEIN ISDE"/>
    <property type="match status" value="1"/>
</dbReference>
<dbReference type="InterPro" id="IPR050902">
    <property type="entry name" value="ABC_Transporter_SBP"/>
</dbReference>
<dbReference type="Pfam" id="PF01497">
    <property type="entry name" value="Peripla_BP_2"/>
    <property type="match status" value="1"/>
</dbReference>
<evidence type="ECO:0000256" key="2">
    <source>
        <dbReference type="SAM" id="Phobius"/>
    </source>
</evidence>
<keyword evidence="2" id="KW-1133">Transmembrane helix</keyword>
<organism evidence="4 5">
    <name type="scientific">Ligilactobacillus acidipiscis</name>
    <dbReference type="NCBI Taxonomy" id="89059"/>
    <lineage>
        <taxon>Bacteria</taxon>
        <taxon>Bacillati</taxon>
        <taxon>Bacillota</taxon>
        <taxon>Bacilli</taxon>
        <taxon>Lactobacillales</taxon>
        <taxon>Lactobacillaceae</taxon>
        <taxon>Ligilactobacillus</taxon>
    </lineage>
</organism>
<keyword evidence="2" id="KW-0812">Transmembrane</keyword>
<dbReference type="Gene3D" id="3.40.50.1980">
    <property type="entry name" value="Nitrogenase molybdenum iron protein domain"/>
    <property type="match status" value="2"/>
</dbReference>
<dbReference type="KEGG" id="laca:LAC1533_0089"/>
<dbReference type="RefSeq" id="WP_010495488.1">
    <property type="nucleotide sequence ID" value="NZ_JQBK01000005.1"/>
</dbReference>
<feature type="transmembrane region" description="Helical" evidence="2">
    <location>
        <begin position="9"/>
        <end position="29"/>
    </location>
</feature>
<proteinExistence type="inferred from homology"/>
<name>A0A1K1KKU9_9LACO</name>
<comment type="similarity">
    <text evidence="1">Belongs to the bacterial solute-binding protein 8 family.</text>
</comment>
<reference evidence="5" key="1">
    <citation type="submission" date="2016-11" db="EMBL/GenBank/DDBJ databases">
        <authorList>
            <person name="Papadimitriou K."/>
        </authorList>
    </citation>
    <scope>NUCLEOTIDE SEQUENCE [LARGE SCALE GENOMIC DNA]</scope>
    <source>
        <strain evidence="5">ACA-DC 1533</strain>
    </source>
</reference>
<dbReference type="Proteomes" id="UP000190935">
    <property type="component" value="Chromosome I"/>
</dbReference>
<feature type="domain" description="Fe/B12 periplasmic-binding" evidence="3">
    <location>
        <begin position="45"/>
        <end position="294"/>
    </location>
</feature>
<dbReference type="PANTHER" id="PTHR30535">
    <property type="entry name" value="VITAMIN B12-BINDING PROTEIN"/>
    <property type="match status" value="1"/>
</dbReference>
<dbReference type="GeneID" id="95348197"/>
<evidence type="ECO:0000313" key="4">
    <source>
        <dbReference type="EMBL" id="SFV39509.1"/>
    </source>
</evidence>
<keyword evidence="4" id="KW-0449">Lipoprotein</keyword>
<dbReference type="AlphaFoldDB" id="A0A1K1KKU9"/>
<protein>
    <submittedName>
        <fullName evidence="4">Heme transporter IsdDEF, lipoprotein IsdE</fullName>
    </submittedName>
</protein>
<evidence type="ECO:0000256" key="1">
    <source>
        <dbReference type="ARBA" id="ARBA00008814"/>
    </source>
</evidence>
<dbReference type="GO" id="GO:0071281">
    <property type="term" value="P:cellular response to iron ion"/>
    <property type="evidence" value="ECO:0007669"/>
    <property type="project" value="TreeGrafter"/>
</dbReference>
<dbReference type="PROSITE" id="PS50983">
    <property type="entry name" value="FE_B12_PBP"/>
    <property type="match status" value="1"/>
</dbReference>
<dbReference type="EMBL" id="LT630287">
    <property type="protein sequence ID" value="SFV39509.1"/>
    <property type="molecule type" value="Genomic_DNA"/>
</dbReference>
<evidence type="ECO:0000313" key="5">
    <source>
        <dbReference type="Proteomes" id="UP000190935"/>
    </source>
</evidence>
<gene>
    <name evidence="4" type="ORF">LAC1533_0089</name>
</gene>
<dbReference type="OrthoDB" id="66025at2"/>
<dbReference type="InterPro" id="IPR002491">
    <property type="entry name" value="ABC_transptr_periplasmic_BD"/>
</dbReference>
<keyword evidence="2" id="KW-0472">Membrane</keyword>
<dbReference type="SUPFAM" id="SSF53807">
    <property type="entry name" value="Helical backbone' metal receptor"/>
    <property type="match status" value="1"/>
</dbReference>